<dbReference type="Pfam" id="PF05553">
    <property type="entry name" value="DUF761"/>
    <property type="match status" value="1"/>
</dbReference>
<evidence type="ECO:0000256" key="1">
    <source>
        <dbReference type="SAM" id="MobiDB-lite"/>
    </source>
</evidence>
<evidence type="ECO:0000313" key="3">
    <source>
        <dbReference type="EMBL" id="KAF3440091.1"/>
    </source>
</evidence>
<keyword evidence="2" id="KW-0472">Membrane</keyword>
<sequence length="627" mass="70021">MEEDPIPYRKVHFSYPELSFAVQQNPISRGKSYVTFLSKALFFTLLIIVIPLFPSRAPDFINQSVLNKFWELIHLLFIGIAVSYGLFSRRNVEMDTERNSRIDNLQSDMSRMFHVSSIFEDGYENPYAFDEKRVCQSRSGRYFLGEPGTFWSEESAVIDEQCKPDYLSFSGNGLANSVVYDERNLIQAWNSQYFQSESMVVKAQPNQATGDQWDTESRSGGDYQPLGLPVRRLKSRSRKRESPQFVNGSESGSGSQGSTTSSDKSRNGEFGDLGPQNLEPKFHEAVASASPIPWRSRSGRTEMREKVSPVTRPSHFRPLSVDEAQFESIKMKSSLRSRLSFSSQANSISSSPKMRSPSHSSSSEALNSKMEDVRKAKSSQGSSPPSSSPSPSPSPSPPKPRNEKVSSSALHARGYSFSSLDENDLRGSKDNLKDSSGGRRDQEMKCTSFIKASSRGKSVRTIRNSINTGLTSEATCYGEMQRKQTGEKVDKTCNSLKIGANGYMKMKNGGIDDNGNESSKQCFDNPIPPNVPKPTFARHEKKEKQEFSEKDCVESEEDLEIEAENLQVSSEEDAAVLDPVKHAGADSDEVDKKAGEFIAKFREQIRLQKTASFERSRGLSIRGNCFR</sequence>
<comment type="caution">
    <text evidence="3">The sequence shown here is derived from an EMBL/GenBank/DDBJ whole genome shotgun (WGS) entry which is preliminary data.</text>
</comment>
<dbReference type="Proteomes" id="UP000796880">
    <property type="component" value="Unassembled WGS sequence"/>
</dbReference>
<feature type="compositionally biased region" description="Basic and acidic residues" evidence="1">
    <location>
        <begin position="537"/>
        <end position="553"/>
    </location>
</feature>
<gene>
    <name evidence="3" type="ORF">FNV43_RR18369</name>
</gene>
<dbReference type="InterPro" id="IPR008480">
    <property type="entry name" value="DUF761_pln"/>
</dbReference>
<accession>A0A8K0E0M3</accession>
<evidence type="ECO:0000256" key="2">
    <source>
        <dbReference type="SAM" id="Phobius"/>
    </source>
</evidence>
<dbReference type="EMBL" id="VOIH02000008">
    <property type="protein sequence ID" value="KAF3440091.1"/>
    <property type="molecule type" value="Genomic_DNA"/>
</dbReference>
<dbReference type="OrthoDB" id="1080706at2759"/>
<organism evidence="3 4">
    <name type="scientific">Rhamnella rubrinervis</name>
    <dbReference type="NCBI Taxonomy" id="2594499"/>
    <lineage>
        <taxon>Eukaryota</taxon>
        <taxon>Viridiplantae</taxon>
        <taxon>Streptophyta</taxon>
        <taxon>Embryophyta</taxon>
        <taxon>Tracheophyta</taxon>
        <taxon>Spermatophyta</taxon>
        <taxon>Magnoliopsida</taxon>
        <taxon>eudicotyledons</taxon>
        <taxon>Gunneridae</taxon>
        <taxon>Pentapetalae</taxon>
        <taxon>rosids</taxon>
        <taxon>fabids</taxon>
        <taxon>Rosales</taxon>
        <taxon>Rhamnaceae</taxon>
        <taxon>rhamnoid group</taxon>
        <taxon>Rhamneae</taxon>
        <taxon>Rhamnella</taxon>
    </lineage>
</organism>
<feature type="region of interest" description="Disordered" evidence="1">
    <location>
        <begin position="524"/>
        <end position="554"/>
    </location>
</feature>
<feature type="compositionally biased region" description="Pro residues" evidence="1">
    <location>
        <begin position="386"/>
        <end position="399"/>
    </location>
</feature>
<name>A0A8K0E0M3_9ROSA</name>
<feature type="compositionally biased region" description="Low complexity" evidence="1">
    <location>
        <begin position="248"/>
        <end position="262"/>
    </location>
</feature>
<evidence type="ECO:0000313" key="4">
    <source>
        <dbReference type="Proteomes" id="UP000796880"/>
    </source>
</evidence>
<keyword evidence="2" id="KW-0812">Transmembrane</keyword>
<dbReference type="PANTHER" id="PTHR34059:SF6">
    <property type="entry name" value="DUF4408 DOMAIN-CONTAINING PROTEIN"/>
    <property type="match status" value="1"/>
</dbReference>
<dbReference type="AlphaFoldDB" id="A0A8K0E0M3"/>
<reference evidence="3" key="1">
    <citation type="submission" date="2020-03" db="EMBL/GenBank/DDBJ databases">
        <title>A high-quality chromosome-level genome assembly of a woody plant with both climbing and erect habits, Rhamnella rubrinervis.</title>
        <authorList>
            <person name="Lu Z."/>
            <person name="Yang Y."/>
            <person name="Zhu X."/>
            <person name="Sun Y."/>
        </authorList>
    </citation>
    <scope>NUCLEOTIDE SEQUENCE</scope>
    <source>
        <strain evidence="3">BYM</strain>
        <tissue evidence="3">Leaf</tissue>
    </source>
</reference>
<feature type="transmembrane region" description="Helical" evidence="2">
    <location>
        <begin position="69"/>
        <end position="87"/>
    </location>
</feature>
<proteinExistence type="predicted"/>
<protein>
    <submittedName>
        <fullName evidence="3">Uncharacterized protein</fullName>
    </submittedName>
</protein>
<feature type="compositionally biased region" description="Low complexity" evidence="1">
    <location>
        <begin position="334"/>
        <end position="368"/>
    </location>
</feature>
<keyword evidence="4" id="KW-1185">Reference proteome</keyword>
<keyword evidence="2" id="KW-1133">Transmembrane helix</keyword>
<feature type="transmembrane region" description="Helical" evidence="2">
    <location>
        <begin position="33"/>
        <end position="53"/>
    </location>
</feature>
<dbReference type="PANTHER" id="PTHR34059">
    <property type="entry name" value="EXPRESSED PROTEIN"/>
    <property type="match status" value="1"/>
</dbReference>
<feature type="compositionally biased region" description="Basic and acidic residues" evidence="1">
    <location>
        <begin position="423"/>
        <end position="444"/>
    </location>
</feature>
<feature type="region of interest" description="Disordered" evidence="1">
    <location>
        <begin position="205"/>
        <end position="446"/>
    </location>
</feature>